<comment type="caution">
    <text evidence="1">The sequence shown here is derived from an EMBL/GenBank/DDBJ whole genome shotgun (WGS) entry which is preliminary data.</text>
</comment>
<dbReference type="EMBL" id="JAAXKY010000018">
    <property type="protein sequence ID" value="NMH77130.1"/>
    <property type="molecule type" value="Genomic_DNA"/>
</dbReference>
<proteinExistence type="predicted"/>
<organism evidence="1 2">
    <name type="scientific">Pseudonocardia xinjiangensis</name>
    <dbReference type="NCBI Taxonomy" id="75289"/>
    <lineage>
        <taxon>Bacteria</taxon>
        <taxon>Bacillati</taxon>
        <taxon>Actinomycetota</taxon>
        <taxon>Actinomycetes</taxon>
        <taxon>Pseudonocardiales</taxon>
        <taxon>Pseudonocardiaceae</taxon>
        <taxon>Pseudonocardia</taxon>
    </lineage>
</organism>
<dbReference type="Proteomes" id="UP001296706">
    <property type="component" value="Unassembled WGS sequence"/>
</dbReference>
<protein>
    <recommendedName>
        <fullName evidence="3">Nucleoside 2-deoxyribosyltransferase-like protein</fullName>
    </recommendedName>
</protein>
<sequence length="262" mass="29191">MDSRGQTSDRPESCFYICPIGPPESAIRRRSNQIYQHVVSSTLEPLGFSIERADQMDQSGTITSQIIDGLLQSDLVIADLTDHNPNVFYELAIRHAVAKPFIQLIAEGQTLPFDIQGLRTIFLDHRDLDSVHEAKETLVGMVGSMRNGKPVETPLTYTLNLQTLSQSDDSEARGIADIISEIQGLKQLLRTNDPDAGPVRHSSLARTDVMALRNFIQSLAKSGKITADDLRELMYRHKGSKNLSEWISAIIPKYYGPDEPPF</sequence>
<keyword evidence="2" id="KW-1185">Reference proteome</keyword>
<gene>
    <name evidence="1" type="ORF">HF577_08485</name>
</gene>
<dbReference type="RefSeq" id="WP_169395201.1">
    <property type="nucleotide sequence ID" value="NZ_BAAAJH010000004.1"/>
</dbReference>
<reference evidence="1 2" key="1">
    <citation type="submission" date="2020-04" db="EMBL/GenBank/DDBJ databases">
        <authorList>
            <person name="Klaysubun C."/>
            <person name="Duangmal K."/>
            <person name="Lipun K."/>
        </authorList>
    </citation>
    <scope>NUCLEOTIDE SEQUENCE [LARGE SCALE GENOMIC DNA]</scope>
    <source>
        <strain evidence="1 2">JCM 11839</strain>
    </source>
</reference>
<evidence type="ECO:0000313" key="1">
    <source>
        <dbReference type="EMBL" id="NMH77130.1"/>
    </source>
</evidence>
<evidence type="ECO:0008006" key="3">
    <source>
        <dbReference type="Google" id="ProtNLM"/>
    </source>
</evidence>
<name>A0ABX1R9S1_9PSEU</name>
<dbReference type="Gene3D" id="3.40.50.450">
    <property type="match status" value="1"/>
</dbReference>
<evidence type="ECO:0000313" key="2">
    <source>
        <dbReference type="Proteomes" id="UP001296706"/>
    </source>
</evidence>
<accession>A0ABX1R9S1</accession>